<keyword evidence="2" id="KW-1185">Reference proteome</keyword>
<comment type="caution">
    <text evidence="1">The sequence shown here is derived from an EMBL/GenBank/DDBJ whole genome shotgun (WGS) entry which is preliminary data.</text>
</comment>
<protein>
    <recommendedName>
        <fullName evidence="3">HAT C-terminal dimerisation domain-containing protein</fullName>
    </recommendedName>
</protein>
<feature type="non-terminal residue" evidence="1">
    <location>
        <position position="295"/>
    </location>
</feature>
<organism evidence="1 2">
    <name type="scientific">Linnemannia gamsii</name>
    <dbReference type="NCBI Taxonomy" id="64522"/>
    <lineage>
        <taxon>Eukaryota</taxon>
        <taxon>Fungi</taxon>
        <taxon>Fungi incertae sedis</taxon>
        <taxon>Mucoromycota</taxon>
        <taxon>Mortierellomycotina</taxon>
        <taxon>Mortierellomycetes</taxon>
        <taxon>Mortierellales</taxon>
        <taxon>Mortierellaceae</taxon>
        <taxon>Linnemannia</taxon>
    </lineage>
</organism>
<evidence type="ECO:0008006" key="3">
    <source>
        <dbReference type="Google" id="ProtNLM"/>
    </source>
</evidence>
<dbReference type="Proteomes" id="UP001194696">
    <property type="component" value="Unassembled WGS sequence"/>
</dbReference>
<dbReference type="InterPro" id="IPR012337">
    <property type="entry name" value="RNaseH-like_sf"/>
</dbReference>
<name>A0ABQ7JHJ3_9FUNG</name>
<evidence type="ECO:0000313" key="1">
    <source>
        <dbReference type="EMBL" id="KAG0272853.1"/>
    </source>
</evidence>
<proteinExistence type="predicted"/>
<reference evidence="1 2" key="1">
    <citation type="journal article" date="2020" name="Fungal Divers.">
        <title>Resolving the Mortierellaceae phylogeny through synthesis of multi-gene phylogenetics and phylogenomics.</title>
        <authorList>
            <person name="Vandepol N."/>
            <person name="Liber J."/>
            <person name="Desiro A."/>
            <person name="Na H."/>
            <person name="Kennedy M."/>
            <person name="Barry K."/>
            <person name="Grigoriev I.V."/>
            <person name="Miller A.N."/>
            <person name="O'Donnell K."/>
            <person name="Stajich J.E."/>
            <person name="Bonito G."/>
        </authorList>
    </citation>
    <scope>NUCLEOTIDE SEQUENCE [LARGE SCALE GENOMIC DNA]</scope>
    <source>
        <strain evidence="1 2">AD045</strain>
    </source>
</reference>
<dbReference type="SUPFAM" id="SSF53098">
    <property type="entry name" value="Ribonuclease H-like"/>
    <property type="match status" value="1"/>
</dbReference>
<evidence type="ECO:0000313" key="2">
    <source>
        <dbReference type="Proteomes" id="UP001194696"/>
    </source>
</evidence>
<sequence length="295" mass="33186">MVARVLDVSAVLKPAAEELLKLKTTKEEMAKYMEFKNNLLSEEEIDVLQEIVKLLRPAAKFTHWIGGSGYSTISQVYVLAHNILGLSDKYKTGPVIALYEVLQSFIKSAWPEDDISDVLLLTTIWDLENVHQAAEQAVVARRHAGQDSAQERVQLPLQIPVGDRHSMPRPTNLRAETLIYRAMIQMRADKAAAKSRGSVSTTTNNNNNLNNNVNNAISMTMWKMNAELALMAYRVLWCDENIQPIWFDDPVAFWKSKEDLPALTSLATLSRMFLTIQATSSESERLFSKAGILYS</sequence>
<gene>
    <name evidence="1" type="ORF">BGZ96_005141</name>
</gene>
<dbReference type="EMBL" id="JAAAIM010002396">
    <property type="protein sequence ID" value="KAG0272853.1"/>
    <property type="molecule type" value="Genomic_DNA"/>
</dbReference>
<accession>A0ABQ7JHJ3</accession>